<accession>A0ABV9LLG3</accession>
<dbReference type="SMART" id="SM01234">
    <property type="entry name" value="Haemolytic"/>
    <property type="match status" value="1"/>
</dbReference>
<dbReference type="PANTHER" id="PTHR33383:SF1">
    <property type="entry name" value="MEMBRANE PROTEIN INSERTION EFFICIENCY FACTOR-RELATED"/>
    <property type="match status" value="1"/>
</dbReference>
<dbReference type="Proteomes" id="UP001596025">
    <property type="component" value="Unassembled WGS sequence"/>
</dbReference>
<keyword evidence="1" id="KW-0472">Membrane</keyword>
<sequence>MSAPAARRPGPVARALLAAVGFYSRAVSPALPPRCRFAPTCSAYAAEAVAVHGAARGSWLALRRLLKCAPWHPGGYDPVPAPRAGRGRPGTGGDGRTSMTAAPAAPADGVPAADGARRPAPETPPASRRAPQEESSVA</sequence>
<evidence type="ECO:0000256" key="1">
    <source>
        <dbReference type="HAMAP-Rule" id="MF_00386"/>
    </source>
</evidence>
<comment type="subcellular location">
    <subcellularLocation>
        <location evidence="1">Cell membrane</location>
        <topology evidence="1">Peripheral membrane protein</topology>
        <orientation evidence="1">Cytoplasmic side</orientation>
    </subcellularLocation>
</comment>
<keyword evidence="4" id="KW-1185">Reference proteome</keyword>
<dbReference type="NCBIfam" id="TIGR00278">
    <property type="entry name" value="membrane protein insertion efficiency factor YidD"/>
    <property type="match status" value="1"/>
</dbReference>
<keyword evidence="1" id="KW-1003">Cell membrane</keyword>
<name>A0ABV9LLG3_9ACTN</name>
<comment type="similarity">
    <text evidence="1">Belongs to the UPF0161 family.</text>
</comment>
<proteinExistence type="inferred from homology"/>
<dbReference type="Pfam" id="PF01809">
    <property type="entry name" value="YidD"/>
    <property type="match status" value="1"/>
</dbReference>
<dbReference type="PANTHER" id="PTHR33383">
    <property type="entry name" value="MEMBRANE PROTEIN INSERTION EFFICIENCY FACTOR-RELATED"/>
    <property type="match status" value="1"/>
</dbReference>
<feature type="region of interest" description="Disordered" evidence="2">
    <location>
        <begin position="73"/>
        <end position="138"/>
    </location>
</feature>
<comment type="caution">
    <text evidence="3">The sequence shown here is derived from an EMBL/GenBank/DDBJ whole genome shotgun (WGS) entry which is preliminary data.</text>
</comment>
<dbReference type="EMBL" id="JBHSGR010000010">
    <property type="protein sequence ID" value="MFC4693915.1"/>
    <property type="molecule type" value="Genomic_DNA"/>
</dbReference>
<dbReference type="InterPro" id="IPR002696">
    <property type="entry name" value="Membr_insert_effic_factor_YidD"/>
</dbReference>
<reference evidence="4" key="1">
    <citation type="journal article" date="2019" name="Int. J. Syst. Evol. Microbiol.">
        <title>The Global Catalogue of Microorganisms (GCM) 10K type strain sequencing project: providing services to taxonomists for standard genome sequencing and annotation.</title>
        <authorList>
            <consortium name="The Broad Institute Genomics Platform"/>
            <consortium name="The Broad Institute Genome Sequencing Center for Infectious Disease"/>
            <person name="Wu L."/>
            <person name="Ma J."/>
        </authorList>
    </citation>
    <scope>NUCLEOTIDE SEQUENCE [LARGE SCALE GENOMIC DNA]</scope>
    <source>
        <strain evidence="4">CCUG 62763</strain>
    </source>
</reference>
<evidence type="ECO:0000313" key="3">
    <source>
        <dbReference type="EMBL" id="MFC4693915.1"/>
    </source>
</evidence>
<feature type="compositionally biased region" description="Low complexity" evidence="2">
    <location>
        <begin position="101"/>
        <end position="114"/>
    </location>
</feature>
<evidence type="ECO:0000256" key="2">
    <source>
        <dbReference type="SAM" id="MobiDB-lite"/>
    </source>
</evidence>
<protein>
    <recommendedName>
        <fullName evidence="1">Putative membrane protein insertion efficiency factor</fullName>
    </recommendedName>
</protein>
<evidence type="ECO:0000313" key="4">
    <source>
        <dbReference type="Proteomes" id="UP001596025"/>
    </source>
</evidence>
<gene>
    <name evidence="3" type="primary">yidD</name>
    <name evidence="3" type="ORF">ACFO3M_11010</name>
</gene>
<organism evidence="3 4">
    <name type="scientific">Geodermatophilus arenarius</name>
    <dbReference type="NCBI Taxonomy" id="1137990"/>
    <lineage>
        <taxon>Bacteria</taxon>
        <taxon>Bacillati</taxon>
        <taxon>Actinomycetota</taxon>
        <taxon>Actinomycetes</taxon>
        <taxon>Geodermatophilales</taxon>
        <taxon>Geodermatophilaceae</taxon>
        <taxon>Geodermatophilus</taxon>
    </lineage>
</organism>
<comment type="function">
    <text evidence="1">Could be involved in insertion of integral membrane proteins into the membrane.</text>
</comment>
<dbReference type="RefSeq" id="WP_387988634.1">
    <property type="nucleotide sequence ID" value="NZ_JBHSGR010000010.1"/>
</dbReference>
<dbReference type="HAMAP" id="MF_00386">
    <property type="entry name" value="UPF0161_YidD"/>
    <property type="match status" value="1"/>
</dbReference>